<dbReference type="Pfam" id="PF00528">
    <property type="entry name" value="BPD_transp_1"/>
    <property type="match status" value="1"/>
</dbReference>
<evidence type="ECO:0000256" key="4">
    <source>
        <dbReference type="ARBA" id="ARBA00022475"/>
    </source>
</evidence>
<keyword evidence="8 9" id="KW-0472">Membrane</keyword>
<dbReference type="InterPro" id="IPR035906">
    <property type="entry name" value="MetI-like_sf"/>
</dbReference>
<dbReference type="PANTHER" id="PTHR30614:SF37">
    <property type="entry name" value="AMINO-ACID ABC TRANSPORTER PERMEASE PROTEIN YHDX-RELATED"/>
    <property type="match status" value="1"/>
</dbReference>
<evidence type="ECO:0000259" key="10">
    <source>
        <dbReference type="PROSITE" id="PS50928"/>
    </source>
</evidence>
<evidence type="ECO:0000256" key="1">
    <source>
        <dbReference type="ARBA" id="ARBA00004429"/>
    </source>
</evidence>
<name>A0ABU0W271_9RHOB</name>
<feature type="transmembrane region" description="Helical" evidence="9">
    <location>
        <begin position="9"/>
        <end position="31"/>
    </location>
</feature>
<comment type="similarity">
    <text evidence="2">Belongs to the binding-protein-dependent transport system permease family. HisMQ subfamily.</text>
</comment>
<feature type="transmembrane region" description="Helical" evidence="9">
    <location>
        <begin position="118"/>
        <end position="135"/>
    </location>
</feature>
<evidence type="ECO:0000313" key="11">
    <source>
        <dbReference type="EMBL" id="MDQ2068118.1"/>
    </source>
</evidence>
<feature type="transmembrane region" description="Helical" evidence="9">
    <location>
        <begin position="204"/>
        <end position="223"/>
    </location>
</feature>
<feature type="transmembrane region" description="Helical" evidence="9">
    <location>
        <begin position="71"/>
        <end position="98"/>
    </location>
</feature>
<evidence type="ECO:0000256" key="8">
    <source>
        <dbReference type="ARBA" id="ARBA00023136"/>
    </source>
</evidence>
<keyword evidence="5 9" id="KW-0812">Transmembrane</keyword>
<dbReference type="SUPFAM" id="SSF161098">
    <property type="entry name" value="MetI-like"/>
    <property type="match status" value="2"/>
</dbReference>
<keyword evidence="7 9" id="KW-1133">Transmembrane helix</keyword>
<feature type="transmembrane region" description="Helical" evidence="9">
    <location>
        <begin position="172"/>
        <end position="192"/>
    </location>
</feature>
<dbReference type="Proteomes" id="UP001239680">
    <property type="component" value="Unassembled WGS sequence"/>
</dbReference>
<accession>A0ABU0W271</accession>
<dbReference type="CDD" id="cd06261">
    <property type="entry name" value="TM_PBP2"/>
    <property type="match status" value="1"/>
</dbReference>
<evidence type="ECO:0000256" key="5">
    <source>
        <dbReference type="ARBA" id="ARBA00022692"/>
    </source>
</evidence>
<evidence type="ECO:0000313" key="12">
    <source>
        <dbReference type="Proteomes" id="UP001239680"/>
    </source>
</evidence>
<proteinExistence type="inferred from homology"/>
<sequence length="386" mass="41730">MVSSSKRRAYLLQMVIGLVLVAVLAALILGAKRSLDAQNITSGYGFLWRSTGWNIGFSLIPYSINDPYWKVIAVGILNTLYLGGMGLIFATVLGLIVGACRTSTNAVLRAFGTCYVETIRNIPLILQAFFWYAVFTNLPSPRQAINLGDMLILSARGIFTPALNIAEPYGLLAGMVFLGTLIAALVLALLPRRDLKSRLLYPKLGRAIWFVGGLGLILVILLGKVPGEPLLLTAELKGLNFTGGLRLSPEFAALLTAMSLYGGAFLGEIIRAGFLSVSKGQVEAAEALGLSGWQVFTKVRMPLAFRAVLPTLTNQYVWLLKATTLGIAVGYADFFLVISTAINQSGQTIELITILMIGFLIINNLLAAFMNLINKRIALRGTQLRS</sequence>
<feature type="transmembrane region" description="Helical" evidence="9">
    <location>
        <begin position="251"/>
        <end position="270"/>
    </location>
</feature>
<comment type="subcellular location">
    <subcellularLocation>
        <location evidence="1">Cell inner membrane</location>
        <topology evidence="1">Multi-pass membrane protein</topology>
    </subcellularLocation>
    <subcellularLocation>
        <location evidence="9">Cell membrane</location>
        <topology evidence="9">Multi-pass membrane protein</topology>
    </subcellularLocation>
</comment>
<protein>
    <submittedName>
        <fullName evidence="11">ABC transporter permease subunit</fullName>
    </submittedName>
</protein>
<dbReference type="Gene3D" id="1.10.3720.10">
    <property type="entry name" value="MetI-like"/>
    <property type="match status" value="2"/>
</dbReference>
<reference evidence="11 12" key="1">
    <citation type="submission" date="2023-08" db="EMBL/GenBank/DDBJ databases">
        <title>Characterization of two Paracoccaceae strains isolated from Phycosphere and proposal of Xinfangfangia lacusdiani sp. nov.</title>
        <authorList>
            <person name="Deng Y."/>
            <person name="Zhang Y.Q."/>
        </authorList>
    </citation>
    <scope>NUCLEOTIDE SEQUENCE [LARGE SCALE GENOMIC DNA]</scope>
    <source>
        <strain evidence="11 12">CPCC 101601</strain>
    </source>
</reference>
<keyword evidence="3 9" id="KW-0813">Transport</keyword>
<gene>
    <name evidence="11" type="ORF">Q9295_17230</name>
</gene>
<feature type="transmembrane region" description="Helical" evidence="9">
    <location>
        <begin position="351"/>
        <end position="373"/>
    </location>
</feature>
<dbReference type="PANTHER" id="PTHR30614">
    <property type="entry name" value="MEMBRANE COMPONENT OF AMINO ACID ABC TRANSPORTER"/>
    <property type="match status" value="1"/>
</dbReference>
<keyword evidence="12" id="KW-1185">Reference proteome</keyword>
<keyword evidence="4" id="KW-1003">Cell membrane</keyword>
<evidence type="ECO:0000256" key="6">
    <source>
        <dbReference type="ARBA" id="ARBA00022970"/>
    </source>
</evidence>
<dbReference type="InterPro" id="IPR043429">
    <property type="entry name" value="ArtM/GltK/GlnP/TcyL/YhdX-like"/>
</dbReference>
<evidence type="ECO:0000256" key="2">
    <source>
        <dbReference type="ARBA" id="ARBA00010072"/>
    </source>
</evidence>
<dbReference type="NCBIfam" id="TIGR01726">
    <property type="entry name" value="HEQRo_perm_3TM"/>
    <property type="match status" value="1"/>
</dbReference>
<evidence type="ECO:0000256" key="3">
    <source>
        <dbReference type="ARBA" id="ARBA00022448"/>
    </source>
</evidence>
<dbReference type="RefSeq" id="WP_306681825.1">
    <property type="nucleotide sequence ID" value="NZ_JAVDBT010000023.1"/>
</dbReference>
<keyword evidence="6" id="KW-0029">Amino-acid transport</keyword>
<feature type="transmembrane region" description="Helical" evidence="9">
    <location>
        <begin position="316"/>
        <end position="339"/>
    </location>
</feature>
<comment type="caution">
    <text evidence="11">The sequence shown here is derived from an EMBL/GenBank/DDBJ whole genome shotgun (WGS) entry which is preliminary data.</text>
</comment>
<dbReference type="InterPro" id="IPR010065">
    <property type="entry name" value="AA_ABC_transptr_permease_3TM"/>
</dbReference>
<dbReference type="EMBL" id="JAVDBT010000023">
    <property type="protein sequence ID" value="MDQ2068118.1"/>
    <property type="molecule type" value="Genomic_DNA"/>
</dbReference>
<evidence type="ECO:0000256" key="7">
    <source>
        <dbReference type="ARBA" id="ARBA00022989"/>
    </source>
</evidence>
<evidence type="ECO:0000256" key="9">
    <source>
        <dbReference type="RuleBase" id="RU363032"/>
    </source>
</evidence>
<organism evidence="11 12">
    <name type="scientific">Pseudogemmobacter lacusdianii</name>
    <dbReference type="NCBI Taxonomy" id="3069608"/>
    <lineage>
        <taxon>Bacteria</taxon>
        <taxon>Pseudomonadati</taxon>
        <taxon>Pseudomonadota</taxon>
        <taxon>Alphaproteobacteria</taxon>
        <taxon>Rhodobacterales</taxon>
        <taxon>Paracoccaceae</taxon>
        <taxon>Pseudogemmobacter</taxon>
    </lineage>
</organism>
<dbReference type="PROSITE" id="PS50928">
    <property type="entry name" value="ABC_TM1"/>
    <property type="match status" value="1"/>
</dbReference>
<dbReference type="InterPro" id="IPR000515">
    <property type="entry name" value="MetI-like"/>
</dbReference>
<feature type="domain" description="ABC transmembrane type-1" evidence="10">
    <location>
        <begin position="76"/>
        <end position="367"/>
    </location>
</feature>